<reference evidence="6" key="1">
    <citation type="submission" date="2016-10" db="EMBL/GenBank/DDBJ databases">
        <authorList>
            <person name="Varghese N."/>
            <person name="Submissions S."/>
        </authorList>
    </citation>
    <scope>NUCLEOTIDE SEQUENCE [LARGE SCALE GENOMIC DNA]</scope>
    <source>
        <strain evidence="6">NRRL B-51270</strain>
    </source>
</reference>
<evidence type="ECO:0000313" key="5">
    <source>
        <dbReference type="EMBL" id="SDT15656.1"/>
    </source>
</evidence>
<dbReference type="GO" id="GO:0005524">
    <property type="term" value="F:ATP binding"/>
    <property type="evidence" value="ECO:0007669"/>
    <property type="project" value="UniProtKB-KW"/>
</dbReference>
<keyword evidence="3" id="KW-0067">ATP-binding</keyword>
<dbReference type="Pfam" id="PF02682">
    <property type="entry name" value="CT_C_D"/>
    <property type="match status" value="1"/>
</dbReference>
<evidence type="ECO:0000256" key="1">
    <source>
        <dbReference type="ARBA" id="ARBA00022741"/>
    </source>
</evidence>
<dbReference type="InterPro" id="IPR029000">
    <property type="entry name" value="Cyclophilin-like_dom_sf"/>
</dbReference>
<dbReference type="PANTHER" id="PTHR34698">
    <property type="entry name" value="5-OXOPROLINASE SUBUNIT B"/>
    <property type="match status" value="1"/>
</dbReference>
<evidence type="ECO:0000259" key="4">
    <source>
        <dbReference type="SMART" id="SM00796"/>
    </source>
</evidence>
<dbReference type="PANTHER" id="PTHR34698:SF2">
    <property type="entry name" value="5-OXOPROLINASE SUBUNIT B"/>
    <property type="match status" value="1"/>
</dbReference>
<evidence type="ECO:0000256" key="2">
    <source>
        <dbReference type="ARBA" id="ARBA00022801"/>
    </source>
</evidence>
<dbReference type="RefSeq" id="WP_093396463.1">
    <property type="nucleotide sequence ID" value="NZ_LT629736.1"/>
</dbReference>
<proteinExistence type="predicted"/>
<evidence type="ECO:0000256" key="3">
    <source>
        <dbReference type="ARBA" id="ARBA00022840"/>
    </source>
</evidence>
<dbReference type="Gene3D" id="2.40.100.10">
    <property type="entry name" value="Cyclophilin-like"/>
    <property type="match status" value="1"/>
</dbReference>
<dbReference type="OrthoDB" id="9778567at2"/>
<sequence length="234" mass="25288">MRPRVETAALDSLTLRLFDSIDESNMPWLLAAAERVRSTFGLALVDLVPSYTTLMITFDPAHLDEREARSLVGSALAGLQPLDAQRTGALHDIPVWYDPSVGPDLAALGKRSGMGEAALIRAHCAREYSVFALGFAPGFAYMGLVEPQIAAPRLATPRQRVPAGSVGIAERQTAIYPLISPGGWNLLGRSPIRLFDRDRDAYSLLAPGDRVRFVAVDHAEFVRLGGDDMSMAGS</sequence>
<dbReference type="GO" id="GO:0016787">
    <property type="term" value="F:hydrolase activity"/>
    <property type="evidence" value="ECO:0007669"/>
    <property type="project" value="UniProtKB-KW"/>
</dbReference>
<accession>A0A1H1Y3R7</accession>
<dbReference type="NCBIfam" id="TIGR00370">
    <property type="entry name" value="5-oxoprolinase subunit PxpB"/>
    <property type="match status" value="1"/>
</dbReference>
<dbReference type="SUPFAM" id="SSF50891">
    <property type="entry name" value="Cyclophilin-like"/>
    <property type="match status" value="1"/>
</dbReference>
<dbReference type="Gene3D" id="3.30.1360.40">
    <property type="match status" value="1"/>
</dbReference>
<dbReference type="AlphaFoldDB" id="A0A1H1Y3R7"/>
<evidence type="ECO:0000313" key="6">
    <source>
        <dbReference type="Proteomes" id="UP000243207"/>
    </source>
</evidence>
<dbReference type="InterPro" id="IPR010016">
    <property type="entry name" value="PxpB"/>
</dbReference>
<feature type="domain" description="Carboxyltransferase" evidence="4">
    <location>
        <begin position="3"/>
        <end position="205"/>
    </location>
</feature>
<dbReference type="STRING" id="487184.SAMN05216421_3027"/>
<keyword evidence="2" id="KW-0378">Hydrolase</keyword>
<protein>
    <submittedName>
        <fullName evidence="5">Sensor histidine kinase inhibitor, KipI family</fullName>
    </submittedName>
</protein>
<dbReference type="SMART" id="SM00796">
    <property type="entry name" value="AHS1"/>
    <property type="match status" value="1"/>
</dbReference>
<organism evidence="5 6">
    <name type="scientific">Halopseudomonas xinjiangensis</name>
    <dbReference type="NCBI Taxonomy" id="487184"/>
    <lineage>
        <taxon>Bacteria</taxon>
        <taxon>Pseudomonadati</taxon>
        <taxon>Pseudomonadota</taxon>
        <taxon>Gammaproteobacteria</taxon>
        <taxon>Pseudomonadales</taxon>
        <taxon>Pseudomonadaceae</taxon>
        <taxon>Halopseudomonas</taxon>
    </lineage>
</organism>
<dbReference type="SUPFAM" id="SSF160467">
    <property type="entry name" value="PH0987 N-terminal domain-like"/>
    <property type="match status" value="1"/>
</dbReference>
<dbReference type="InterPro" id="IPR003833">
    <property type="entry name" value="CT_C_D"/>
</dbReference>
<gene>
    <name evidence="5" type="ORF">SAMN05216421_3027</name>
</gene>
<name>A0A1H1Y3R7_9GAMM</name>
<dbReference type="EMBL" id="LT629736">
    <property type="protein sequence ID" value="SDT15656.1"/>
    <property type="molecule type" value="Genomic_DNA"/>
</dbReference>
<keyword evidence="1" id="KW-0547">Nucleotide-binding</keyword>
<dbReference type="Proteomes" id="UP000243207">
    <property type="component" value="Chromosome I"/>
</dbReference>
<keyword evidence="6" id="KW-1185">Reference proteome</keyword>